<accession>A0A6J4LYK8</accession>
<reference evidence="1" key="1">
    <citation type="submission" date="2020-02" db="EMBL/GenBank/DDBJ databases">
        <authorList>
            <person name="Meier V. D."/>
        </authorList>
    </citation>
    <scope>NUCLEOTIDE SEQUENCE</scope>
    <source>
        <strain evidence="1">AVDCRST_MAG93</strain>
    </source>
</reference>
<evidence type="ECO:0000313" key="1">
    <source>
        <dbReference type="EMBL" id="CAA9344256.1"/>
    </source>
</evidence>
<dbReference type="AlphaFoldDB" id="A0A6J4LYK8"/>
<name>A0A6J4LYK8_9CHLR</name>
<gene>
    <name evidence="1" type="ORF">AVDCRST_MAG93-6811</name>
</gene>
<sequence length="47" mass="5502">MSSYTGCSFYYRRRGVMIPSTMKAARIHARGAAHFQIEVLRCWQARH</sequence>
<proteinExistence type="predicted"/>
<protein>
    <submittedName>
        <fullName evidence="1">Uncharacterized protein</fullName>
    </submittedName>
</protein>
<dbReference type="EMBL" id="CADCTR010002293">
    <property type="protein sequence ID" value="CAA9344256.1"/>
    <property type="molecule type" value="Genomic_DNA"/>
</dbReference>
<organism evidence="1">
    <name type="scientific">uncultured Chloroflexia bacterium</name>
    <dbReference type="NCBI Taxonomy" id="1672391"/>
    <lineage>
        <taxon>Bacteria</taxon>
        <taxon>Bacillati</taxon>
        <taxon>Chloroflexota</taxon>
        <taxon>Chloroflexia</taxon>
        <taxon>environmental samples</taxon>
    </lineage>
</organism>